<dbReference type="InterPro" id="IPR029526">
    <property type="entry name" value="PGBD"/>
</dbReference>
<proteinExistence type="predicted"/>
<dbReference type="Pfam" id="PF13843">
    <property type="entry name" value="DDE_Tnp_1_7"/>
    <property type="match status" value="1"/>
</dbReference>
<dbReference type="OMA" id="ITHAFDM"/>
<feature type="region of interest" description="Disordered" evidence="1">
    <location>
        <begin position="1"/>
        <end position="25"/>
    </location>
</feature>
<protein>
    <submittedName>
        <fullName evidence="3">Putative piggybac transposable element-derived</fullName>
    </submittedName>
</protein>
<dbReference type="VEuPathDB" id="VectorBase:LOC119177365"/>
<dbReference type="PANTHER" id="PTHR47272:SF2">
    <property type="entry name" value="PIGGYBAC TRANSPOSABLE ELEMENT-DERIVED PROTEIN 3-LIKE"/>
    <property type="match status" value="1"/>
</dbReference>
<name>A0A6M2CUX2_RHIMP</name>
<evidence type="ECO:0000256" key="1">
    <source>
        <dbReference type="SAM" id="MobiDB-lite"/>
    </source>
</evidence>
<feature type="compositionally biased region" description="Acidic residues" evidence="1">
    <location>
        <begin position="47"/>
        <end position="78"/>
    </location>
</feature>
<dbReference type="AlphaFoldDB" id="A0A6M2CUX2"/>
<sequence length="597" mass="68244">MTTTNMADASAGAPNPGIPASSFYGRRLEESTDALFHELDNGNLSDLEGEIDNSSDSGDDLEEPEQEHADSEEESADDVCEVPAAAWTKKKFVKPDTSFECDELPFLNTNEEMPSPWDYFSHYVPKSIFIDMAERTNQYSLLQEGRCVGTNEQEIRQLISLHLIMGVMRYPRLRLYWKPEMKTRLVASTELSRNRFEKLRNNLHIVDVSLPDPKDRFWKVRPLLDKFEARCRSLKVEERLCIDEQIVPFKGKLDIKQYVKGKPHPWGVKIFMLCGESGIVYSSLPYQGSTTRLDESLKQQYGVTGAIVSQLAHRIPCDKGHKLFFDNYFTSLPLLRMLLDKKIFAAGTIRVNRCQKCPLEPEKNLKQKGRGSSASVVSKDGKVAVTRWYDNKAVTLASNFVAIDDEDTAKRWSKKDGCYIEVKRPAVVRMYNSSMGGVDKTDFLVALYRTKIRSRKWTLRMIFHVINASVVNAWLEYRRDAVARGLTSASQLDLLDFTLSIAEALARVQSLPKARKRGRPSLSPLQPSKEAKYTENRPVRDVRYDEVGHWPIRSDSREQRCKLEGCTGQTRIMCEKCKVHVCLAKSRNCFRAFHMHK</sequence>
<dbReference type="OrthoDB" id="6514910at2759"/>
<evidence type="ECO:0000259" key="2">
    <source>
        <dbReference type="Pfam" id="PF13843"/>
    </source>
</evidence>
<organism evidence="3">
    <name type="scientific">Rhipicephalus microplus</name>
    <name type="common">Cattle tick</name>
    <name type="synonym">Boophilus microplus</name>
    <dbReference type="NCBI Taxonomy" id="6941"/>
    <lineage>
        <taxon>Eukaryota</taxon>
        <taxon>Metazoa</taxon>
        <taxon>Ecdysozoa</taxon>
        <taxon>Arthropoda</taxon>
        <taxon>Chelicerata</taxon>
        <taxon>Arachnida</taxon>
        <taxon>Acari</taxon>
        <taxon>Parasitiformes</taxon>
        <taxon>Ixodida</taxon>
        <taxon>Ixodoidea</taxon>
        <taxon>Ixodidae</taxon>
        <taxon>Rhipicephalinae</taxon>
        <taxon>Rhipicephalus</taxon>
        <taxon>Boophilus</taxon>
    </lineage>
</organism>
<feature type="domain" description="PiggyBac transposable element-derived protein" evidence="2">
    <location>
        <begin position="115"/>
        <end position="474"/>
    </location>
</feature>
<accession>A0A6M2CUX2</accession>
<dbReference type="EMBL" id="GHWJ01004320">
    <property type="protein sequence ID" value="NOV37057.1"/>
    <property type="molecule type" value="Transcribed_RNA"/>
</dbReference>
<feature type="region of interest" description="Disordered" evidence="1">
    <location>
        <begin position="38"/>
        <end position="78"/>
    </location>
</feature>
<dbReference type="KEGG" id="rmp:119177365"/>
<evidence type="ECO:0000313" key="3">
    <source>
        <dbReference type="EMBL" id="NOV37057.1"/>
    </source>
</evidence>
<reference evidence="3" key="1">
    <citation type="submission" date="2019-09" db="EMBL/GenBank/DDBJ databases">
        <title>Organ-specific transcriptomic study of the physiology of the cattle tick, Rhipicephalus microplus.</title>
        <authorList>
            <person name="Tirloni L."/>
            <person name="Braz G."/>
            <person name="Gandara A.C.P."/>
            <person name="Sabadin G.A."/>
            <person name="da Silva R.M."/>
            <person name="Guizzo M.G."/>
            <person name="Machado J.A."/>
            <person name="Costa E.P."/>
            <person name="Gomes H.F."/>
            <person name="Moraes J."/>
            <person name="Mota M.B.S."/>
            <person name="Mesquita R.D."/>
            <person name="Alvarenga P.H."/>
            <person name="Alves F."/>
            <person name="Seixas A."/>
            <person name="da Fonseca R.N."/>
            <person name="Fogaca A."/>
            <person name="Logullo C."/>
            <person name="Tanaka A."/>
            <person name="Daffre S."/>
            <person name="Termignoni C."/>
            <person name="Vaz I.S.Jr."/>
            <person name="Oliveira P.L."/>
            <person name="Ribeiro J.M."/>
        </authorList>
    </citation>
    <scope>NUCLEOTIDE SEQUENCE</scope>
    <source>
        <strain evidence="3">Porto Alegre</strain>
    </source>
</reference>
<feature type="region of interest" description="Disordered" evidence="1">
    <location>
        <begin position="515"/>
        <end position="534"/>
    </location>
</feature>
<dbReference type="RefSeq" id="XP_037284754.1">
    <property type="nucleotide sequence ID" value="XM_037428857.1"/>
</dbReference>
<dbReference type="PANTHER" id="PTHR47272">
    <property type="entry name" value="DDE_TNP_1_7 DOMAIN-CONTAINING PROTEIN"/>
    <property type="match status" value="1"/>
</dbReference>